<feature type="region of interest" description="Disordered" evidence="1">
    <location>
        <begin position="1"/>
        <end position="41"/>
    </location>
</feature>
<evidence type="ECO:0000313" key="2">
    <source>
        <dbReference type="EMBL" id="KAJ8486557.1"/>
    </source>
</evidence>
<sequence>MNPINSRRSCLPPQPKDASRSTQATTTALQENHPLGSLHCSPPKMITRAHKLFTKCVEASDMEIHLIAPEL</sequence>
<accession>A0AAV8QVJ9</accession>
<protein>
    <submittedName>
        <fullName evidence="2">Uncharacterized protein</fullName>
    </submittedName>
</protein>
<evidence type="ECO:0000256" key="1">
    <source>
        <dbReference type="SAM" id="MobiDB-lite"/>
    </source>
</evidence>
<dbReference type="EMBL" id="JAQQAF010000005">
    <property type="protein sequence ID" value="KAJ8486557.1"/>
    <property type="molecule type" value="Genomic_DNA"/>
</dbReference>
<feature type="compositionally biased region" description="Polar residues" evidence="1">
    <location>
        <begin position="20"/>
        <end position="30"/>
    </location>
</feature>
<name>A0AAV8QVJ9_ENSVE</name>
<keyword evidence="3" id="KW-1185">Reference proteome</keyword>
<organism evidence="2 3">
    <name type="scientific">Ensete ventricosum</name>
    <name type="common">Abyssinian banana</name>
    <name type="synonym">Musa ensete</name>
    <dbReference type="NCBI Taxonomy" id="4639"/>
    <lineage>
        <taxon>Eukaryota</taxon>
        <taxon>Viridiplantae</taxon>
        <taxon>Streptophyta</taxon>
        <taxon>Embryophyta</taxon>
        <taxon>Tracheophyta</taxon>
        <taxon>Spermatophyta</taxon>
        <taxon>Magnoliopsida</taxon>
        <taxon>Liliopsida</taxon>
        <taxon>Zingiberales</taxon>
        <taxon>Musaceae</taxon>
        <taxon>Ensete</taxon>
    </lineage>
</organism>
<proteinExistence type="predicted"/>
<evidence type="ECO:0000313" key="3">
    <source>
        <dbReference type="Proteomes" id="UP001222027"/>
    </source>
</evidence>
<dbReference type="Proteomes" id="UP001222027">
    <property type="component" value="Unassembled WGS sequence"/>
</dbReference>
<reference evidence="2 3" key="1">
    <citation type="submission" date="2022-12" db="EMBL/GenBank/DDBJ databases">
        <title>Chromosome-scale assembly of the Ensete ventricosum genome.</title>
        <authorList>
            <person name="Dussert Y."/>
            <person name="Stocks J."/>
            <person name="Wendawek A."/>
            <person name="Woldeyes F."/>
            <person name="Nichols R.A."/>
            <person name="Borrell J.S."/>
        </authorList>
    </citation>
    <scope>NUCLEOTIDE SEQUENCE [LARGE SCALE GENOMIC DNA]</scope>
    <source>
        <strain evidence="3">cv. Maze</strain>
        <tissue evidence="2">Seeds</tissue>
    </source>
</reference>
<comment type="caution">
    <text evidence="2">The sequence shown here is derived from an EMBL/GenBank/DDBJ whole genome shotgun (WGS) entry which is preliminary data.</text>
</comment>
<gene>
    <name evidence="2" type="ORF">OPV22_019042</name>
</gene>
<dbReference type="AlphaFoldDB" id="A0AAV8QVJ9"/>